<dbReference type="Proteomes" id="UP000199452">
    <property type="component" value="Unassembled WGS sequence"/>
</dbReference>
<sequence>MKKRILFLAISLSLGLTSLNAQITIRENDVVERPVFKPKQFDSLTNIVMQKHPTDYKKYIGYKLFFLPKSKNHKSKYSSDNNERMINFLFSSDTVQIVKEGKIPFEEITLTKMFGDPASLKGPALKQYNDRKVNYEKIDKEKTNIYLPFFYHEKTDKTEGIIFGKIGTFPDSVYGKYFTILNIEGKEPYGSKEFKKLDDIEIEDGRDWQLSLKITLRNETNQDVLYWIIDQARFIGSPFFLVPFFEKQRAIYLNQNVVLRYSDRTNTNLQNLIDVNTGAMINIKYGEVWTCSDISFIESKDSYYLNCFYFLKNGDKEVKIDLESGLISDYFMLETEFVKQELEKKKKEEERKKEQEERKKQEQLERAKFKNDCVAKWGQKMGGYIADGKVILGMNNEMCIAAWGHPININRTIVRGLTSEQWVYGWGTYLYFNNGALNAIQD</sequence>
<evidence type="ECO:0000313" key="3">
    <source>
        <dbReference type="EMBL" id="SDC27883.1"/>
    </source>
</evidence>
<dbReference type="STRING" id="1640674.SAMN05216323_10243"/>
<organism evidence="3 4">
    <name type="scientific">Williamwhitmania taraxaci</name>
    <dbReference type="NCBI Taxonomy" id="1640674"/>
    <lineage>
        <taxon>Bacteria</taxon>
        <taxon>Pseudomonadati</taxon>
        <taxon>Bacteroidota</taxon>
        <taxon>Bacteroidia</taxon>
        <taxon>Bacteroidales</taxon>
        <taxon>Williamwhitmaniaceae</taxon>
        <taxon>Williamwhitmania</taxon>
    </lineage>
</organism>
<dbReference type="EMBL" id="FMYP01000024">
    <property type="protein sequence ID" value="SDC27883.1"/>
    <property type="molecule type" value="Genomic_DNA"/>
</dbReference>
<evidence type="ECO:0000256" key="2">
    <source>
        <dbReference type="SAM" id="SignalP"/>
    </source>
</evidence>
<dbReference type="AlphaFoldDB" id="A0A1G6KAB6"/>
<keyword evidence="1" id="KW-0175">Coiled coil</keyword>
<feature type="chain" id="PRO_5011517378" evidence="2">
    <location>
        <begin position="22"/>
        <end position="442"/>
    </location>
</feature>
<evidence type="ECO:0000313" key="4">
    <source>
        <dbReference type="Proteomes" id="UP000199452"/>
    </source>
</evidence>
<accession>A0A1G6KAB6</accession>
<keyword evidence="2" id="KW-0732">Signal</keyword>
<dbReference type="RefSeq" id="WP_092437667.1">
    <property type="nucleotide sequence ID" value="NZ_FMYP01000024.1"/>
</dbReference>
<feature type="coiled-coil region" evidence="1">
    <location>
        <begin position="332"/>
        <end position="372"/>
    </location>
</feature>
<name>A0A1G6KAB6_9BACT</name>
<gene>
    <name evidence="3" type="ORF">SAMN05216323_10243</name>
</gene>
<feature type="signal peptide" evidence="2">
    <location>
        <begin position="1"/>
        <end position="21"/>
    </location>
</feature>
<keyword evidence="4" id="KW-1185">Reference proteome</keyword>
<dbReference type="OrthoDB" id="711462at2"/>
<evidence type="ECO:0000256" key="1">
    <source>
        <dbReference type="SAM" id="Coils"/>
    </source>
</evidence>
<reference evidence="3 4" key="1">
    <citation type="submission" date="2016-09" db="EMBL/GenBank/DDBJ databases">
        <authorList>
            <person name="Capua I."/>
            <person name="De Benedictis P."/>
            <person name="Joannis T."/>
            <person name="Lombin L.H."/>
            <person name="Cattoli G."/>
        </authorList>
    </citation>
    <scope>NUCLEOTIDE SEQUENCE [LARGE SCALE GENOMIC DNA]</scope>
    <source>
        <strain evidence="3 4">A7P-90m</strain>
    </source>
</reference>
<proteinExistence type="predicted"/>
<protein>
    <submittedName>
        <fullName evidence="3">Uncharacterized protein</fullName>
    </submittedName>
</protein>